<dbReference type="AlphaFoldDB" id="A0AAD7Z717"/>
<accession>A0AAD7Z717</accession>
<sequence length="129" mass="14321">MHPNGSGCILRYIVCFLLSCHIVCNSNATNSTAPQLDRLHIAKNTVKGEATRQKVISAVSSSNKQSEQIFGSLEVTTASSPKILLFSAWTNWSRCDNRCIQTRKRHCQTPQKCGNIILKEICNISLTKL</sequence>
<dbReference type="InterPro" id="IPR036383">
    <property type="entry name" value="TSP1_rpt_sf"/>
</dbReference>
<feature type="signal peptide" evidence="1">
    <location>
        <begin position="1"/>
        <end position="28"/>
    </location>
</feature>
<comment type="caution">
    <text evidence="2">The sequence shown here is derived from an EMBL/GenBank/DDBJ whole genome shotgun (WGS) entry which is preliminary data.</text>
</comment>
<evidence type="ECO:0000313" key="2">
    <source>
        <dbReference type="EMBL" id="KAJ9574643.1"/>
    </source>
</evidence>
<feature type="non-terminal residue" evidence="2">
    <location>
        <position position="129"/>
    </location>
</feature>
<organism evidence="2 3">
    <name type="scientific">Diploptera punctata</name>
    <name type="common">Pacific beetle cockroach</name>
    <dbReference type="NCBI Taxonomy" id="6984"/>
    <lineage>
        <taxon>Eukaryota</taxon>
        <taxon>Metazoa</taxon>
        <taxon>Ecdysozoa</taxon>
        <taxon>Arthropoda</taxon>
        <taxon>Hexapoda</taxon>
        <taxon>Insecta</taxon>
        <taxon>Pterygota</taxon>
        <taxon>Neoptera</taxon>
        <taxon>Polyneoptera</taxon>
        <taxon>Dictyoptera</taxon>
        <taxon>Blattodea</taxon>
        <taxon>Blaberoidea</taxon>
        <taxon>Blaberidae</taxon>
        <taxon>Diplopterinae</taxon>
        <taxon>Diploptera</taxon>
    </lineage>
</organism>
<dbReference type="Proteomes" id="UP001233999">
    <property type="component" value="Unassembled WGS sequence"/>
</dbReference>
<reference evidence="2" key="2">
    <citation type="submission" date="2023-05" db="EMBL/GenBank/DDBJ databases">
        <authorList>
            <person name="Fouks B."/>
        </authorList>
    </citation>
    <scope>NUCLEOTIDE SEQUENCE</scope>
    <source>
        <strain evidence="2">Stay&amp;Tobe</strain>
        <tissue evidence="2">Testes</tissue>
    </source>
</reference>
<dbReference type="InterPro" id="IPR000884">
    <property type="entry name" value="TSP1_rpt"/>
</dbReference>
<evidence type="ECO:0000256" key="1">
    <source>
        <dbReference type="SAM" id="SignalP"/>
    </source>
</evidence>
<feature type="chain" id="PRO_5042290560" evidence="1">
    <location>
        <begin position="29"/>
        <end position="129"/>
    </location>
</feature>
<evidence type="ECO:0000313" key="3">
    <source>
        <dbReference type="Proteomes" id="UP001233999"/>
    </source>
</evidence>
<keyword evidence="3" id="KW-1185">Reference proteome</keyword>
<name>A0AAD7Z717_DIPPU</name>
<reference evidence="2" key="1">
    <citation type="journal article" date="2023" name="IScience">
        <title>Live-bearing cockroach genome reveals convergent evolutionary mechanisms linked to viviparity in insects and beyond.</title>
        <authorList>
            <person name="Fouks B."/>
            <person name="Harrison M.C."/>
            <person name="Mikhailova A.A."/>
            <person name="Marchal E."/>
            <person name="English S."/>
            <person name="Carruthers M."/>
            <person name="Jennings E.C."/>
            <person name="Chiamaka E.L."/>
            <person name="Frigard R.A."/>
            <person name="Pippel M."/>
            <person name="Attardo G.M."/>
            <person name="Benoit J.B."/>
            <person name="Bornberg-Bauer E."/>
            <person name="Tobe S.S."/>
        </authorList>
    </citation>
    <scope>NUCLEOTIDE SEQUENCE</scope>
    <source>
        <strain evidence="2">Stay&amp;Tobe</strain>
    </source>
</reference>
<dbReference type="Gene3D" id="2.20.100.10">
    <property type="entry name" value="Thrombospondin type-1 (TSP1) repeat"/>
    <property type="match status" value="1"/>
</dbReference>
<dbReference type="SUPFAM" id="SSF82895">
    <property type="entry name" value="TSP-1 type 1 repeat"/>
    <property type="match status" value="1"/>
</dbReference>
<keyword evidence="1" id="KW-0732">Signal</keyword>
<dbReference type="EMBL" id="JASPKZ010010272">
    <property type="protein sequence ID" value="KAJ9574643.1"/>
    <property type="molecule type" value="Genomic_DNA"/>
</dbReference>
<dbReference type="SMART" id="SM00209">
    <property type="entry name" value="TSP1"/>
    <property type="match status" value="1"/>
</dbReference>
<protein>
    <submittedName>
        <fullName evidence="2">Uncharacterized protein</fullName>
    </submittedName>
</protein>
<proteinExistence type="predicted"/>
<gene>
    <name evidence="2" type="ORF">L9F63_008175</name>
</gene>